<dbReference type="AlphaFoldDB" id="A0A8J3FYT1"/>
<protein>
    <recommendedName>
        <fullName evidence="2">AAA+ ATPase domain-containing protein</fullName>
    </recommendedName>
</protein>
<organism evidence="3 4">
    <name type="scientific">Longimycelium tulufanense</name>
    <dbReference type="NCBI Taxonomy" id="907463"/>
    <lineage>
        <taxon>Bacteria</taxon>
        <taxon>Bacillati</taxon>
        <taxon>Actinomycetota</taxon>
        <taxon>Actinomycetes</taxon>
        <taxon>Pseudonocardiales</taxon>
        <taxon>Pseudonocardiaceae</taxon>
        <taxon>Longimycelium</taxon>
    </lineage>
</organism>
<feature type="compositionally biased region" description="Polar residues" evidence="1">
    <location>
        <begin position="548"/>
        <end position="571"/>
    </location>
</feature>
<dbReference type="EMBL" id="BMMK01000032">
    <property type="protein sequence ID" value="GGM74554.1"/>
    <property type="molecule type" value="Genomic_DNA"/>
</dbReference>
<reference evidence="3" key="2">
    <citation type="submission" date="2020-09" db="EMBL/GenBank/DDBJ databases">
        <authorList>
            <person name="Sun Q."/>
            <person name="Zhou Y."/>
        </authorList>
    </citation>
    <scope>NUCLEOTIDE SEQUENCE</scope>
    <source>
        <strain evidence="3">CGMCC 4.5737</strain>
    </source>
</reference>
<proteinExistence type="predicted"/>
<dbReference type="CDD" id="cd00009">
    <property type="entry name" value="AAA"/>
    <property type="match status" value="1"/>
</dbReference>
<dbReference type="SMART" id="SM00382">
    <property type="entry name" value="AAA"/>
    <property type="match status" value="1"/>
</dbReference>
<dbReference type="InterPro" id="IPR003593">
    <property type="entry name" value="AAA+_ATPase"/>
</dbReference>
<evidence type="ECO:0000256" key="1">
    <source>
        <dbReference type="SAM" id="MobiDB-lite"/>
    </source>
</evidence>
<dbReference type="Proteomes" id="UP000637578">
    <property type="component" value="Unassembled WGS sequence"/>
</dbReference>
<feature type="compositionally biased region" description="Polar residues" evidence="1">
    <location>
        <begin position="701"/>
        <end position="711"/>
    </location>
</feature>
<keyword evidence="4" id="KW-1185">Reference proteome</keyword>
<feature type="region of interest" description="Disordered" evidence="1">
    <location>
        <begin position="690"/>
        <end position="754"/>
    </location>
</feature>
<evidence type="ECO:0000313" key="3">
    <source>
        <dbReference type="EMBL" id="GGM74554.1"/>
    </source>
</evidence>
<sequence length="767" mass="80021">MTVPGDIRAFIRGDLNGTVVVGSGAHVHNLVVNARDCSTITVRADGMPDVRKRECPAAFAPSTFTAPVGRDRELSLIGSLLREHIPVQLHGPSGIGKSTMLRHIAQEDGGQVIYLCAAGQTLDDLLQIIFDVCYETDGYRPNAAQLQEFLDDVEALLVVDDFAGSRDELTELITTVPSCRVLVASSRQTLWSGGAAVRLSGLDEKSGTRLLGRLLGHRLGVDEENAAADLVREHAGNPMTLTQIAVASRRTGSWIGPCREDPAALLAEKVSAAGSRVLGVLSACSGEFIPISTLMALSRLDSSAELGALERLGLVVQADGYRMASGFAERVARLVATETAPAALAAALTTWIATVPDRTVVTEAAPVIVRVLRNAVATGSYVEATVLARAAAPALARALRLGAWGEVLELGRRAARASGDFRAEAYFSHEAGVRLVALGRTLAAGPSFVAAIELSRCSGDARAAVVSQAQADAAEVPMVFPTHRSPCVFRWVQQRFAAIPAVVAAVMAVVATVVLLSGPVEQDASGGIPLPAGPSVSTTVPGARMDSPSATGPTSPKGSSSQGSETATVRTVPTKAAMPVGGTTCAPGAAMNFGVVEVGYQQAVSQQFFADPCHPRGFESGGMTVRGRSGDVFQLSVGRCPDIVRPAGQGEPCTVTVTFRPREAGVFEAELVVPAVNAPDRPGVVRLTGAARSAPVPGEPTSATVRSAEPTTTPPPVALPCPTERGDCRAGPGTGQRRHDPDPQSVKRNLSPVENRPTLWRAVFPHP</sequence>
<feature type="region of interest" description="Disordered" evidence="1">
    <location>
        <begin position="526"/>
        <end position="573"/>
    </location>
</feature>
<evidence type="ECO:0000313" key="4">
    <source>
        <dbReference type="Proteomes" id="UP000637578"/>
    </source>
</evidence>
<comment type="caution">
    <text evidence="3">The sequence shown here is derived from an EMBL/GenBank/DDBJ whole genome shotgun (WGS) entry which is preliminary data.</text>
</comment>
<name>A0A8J3FYT1_9PSEU</name>
<dbReference type="Gene3D" id="3.40.50.300">
    <property type="entry name" value="P-loop containing nucleotide triphosphate hydrolases"/>
    <property type="match status" value="1"/>
</dbReference>
<accession>A0A8J3FYT1</accession>
<gene>
    <name evidence="3" type="ORF">GCM10012275_51580</name>
</gene>
<reference evidence="3" key="1">
    <citation type="journal article" date="2014" name="Int. J. Syst. Evol. Microbiol.">
        <title>Complete genome sequence of Corynebacterium casei LMG S-19264T (=DSM 44701T), isolated from a smear-ripened cheese.</title>
        <authorList>
            <consortium name="US DOE Joint Genome Institute (JGI-PGF)"/>
            <person name="Walter F."/>
            <person name="Albersmeier A."/>
            <person name="Kalinowski J."/>
            <person name="Ruckert C."/>
        </authorList>
    </citation>
    <scope>NUCLEOTIDE SEQUENCE</scope>
    <source>
        <strain evidence="3">CGMCC 4.5737</strain>
    </source>
</reference>
<feature type="domain" description="AAA+ ATPase" evidence="2">
    <location>
        <begin position="83"/>
        <end position="212"/>
    </location>
</feature>
<dbReference type="SUPFAM" id="SSF52540">
    <property type="entry name" value="P-loop containing nucleoside triphosphate hydrolases"/>
    <property type="match status" value="1"/>
</dbReference>
<evidence type="ECO:0000259" key="2">
    <source>
        <dbReference type="SMART" id="SM00382"/>
    </source>
</evidence>
<dbReference type="InterPro" id="IPR027417">
    <property type="entry name" value="P-loop_NTPase"/>
</dbReference>